<dbReference type="RefSeq" id="WP_131904516.1">
    <property type="nucleotide sequence ID" value="NZ_BAAAFU010000008.1"/>
</dbReference>
<feature type="signal peptide" evidence="3">
    <location>
        <begin position="1"/>
        <end position="24"/>
    </location>
</feature>
<name>A0A4R1F803_9GAMM</name>
<sequence>MKFQISITSLLLALMMLVNLPAQAAVKASLNQSSVFEGDQITLSIQSDQNNDAQPDLSILQKDFEVQGSSTSSQINIINGNRSFRKTWTIELMPKAVGKLTIPEITVGADKTDPLTVTIANLPPEVAAETSKHIFVESSVDLDNKETYVQQQIPYTVKLYYDSAMQTGEVFSPQIENANIRALGNDKKYQVVRAGKKYVVVEKRFVISPEKSGVLHIPPTIVRGRIALSGGDSPNLRKRMDETDMLNQFFGGQNRNPFFNTPFDEFFGRRSLGPSRPFSISGEAIDVNVLPVPSSFKGDAWLPAEELLMTDSWAESPPELKVGEPVTRKLILQVKGLASSQIPDINISKPVGMKVYTDQAKSETPNDGNTIYGIRQIDINYIPGKAGKVTIPEINVDWWDVKNKVKKTFTLPEWDLTVAGNPAAVSENSNSAETSAGINAETTENETEQNITGQTDATETPEIWGWKTLVLLLLALMAILFVVFGFKKRTSKAKSLEAEPKKAVQLVDVEALKTSLTEACRSNDKHMAARLLLKLVRAQWNDQSIQNLGILAQALGKGREVIEALEKSLYSADSSDWDGSELDKLVIEGLYRKPVPLPQKQNGLKPLYPA</sequence>
<comment type="caution">
    <text evidence="5">The sequence shown here is derived from an EMBL/GenBank/DDBJ whole genome shotgun (WGS) entry which is preliminary data.</text>
</comment>
<evidence type="ECO:0000256" key="1">
    <source>
        <dbReference type="SAM" id="MobiDB-lite"/>
    </source>
</evidence>
<dbReference type="Pfam" id="PF25607">
    <property type="entry name" value="DUF7939"/>
    <property type="match status" value="1"/>
</dbReference>
<evidence type="ECO:0000256" key="2">
    <source>
        <dbReference type="SAM" id="Phobius"/>
    </source>
</evidence>
<accession>A0A4R1F803</accession>
<keyword evidence="2" id="KW-1133">Transmembrane helix</keyword>
<proteinExistence type="predicted"/>
<feature type="domain" description="DUF7939" evidence="4">
    <location>
        <begin position="513"/>
        <end position="585"/>
    </location>
</feature>
<keyword evidence="2" id="KW-0812">Transmembrane</keyword>
<dbReference type="Proteomes" id="UP000294887">
    <property type="component" value="Unassembled WGS sequence"/>
</dbReference>
<evidence type="ECO:0000256" key="3">
    <source>
        <dbReference type="SAM" id="SignalP"/>
    </source>
</evidence>
<evidence type="ECO:0000313" key="6">
    <source>
        <dbReference type="Proteomes" id="UP000294887"/>
    </source>
</evidence>
<feature type="region of interest" description="Disordered" evidence="1">
    <location>
        <begin position="424"/>
        <end position="456"/>
    </location>
</feature>
<dbReference type="InterPro" id="IPR057699">
    <property type="entry name" value="DUF7939"/>
</dbReference>
<gene>
    <name evidence="5" type="ORF">EV695_0702</name>
</gene>
<organism evidence="5 6">
    <name type="scientific">Cocleimonas flava</name>
    <dbReference type="NCBI Taxonomy" id="634765"/>
    <lineage>
        <taxon>Bacteria</taxon>
        <taxon>Pseudomonadati</taxon>
        <taxon>Pseudomonadota</taxon>
        <taxon>Gammaproteobacteria</taxon>
        <taxon>Thiotrichales</taxon>
        <taxon>Thiotrichaceae</taxon>
        <taxon>Cocleimonas</taxon>
    </lineage>
</organism>
<keyword evidence="6" id="KW-1185">Reference proteome</keyword>
<feature type="compositionally biased region" description="Low complexity" evidence="1">
    <location>
        <begin position="436"/>
        <end position="455"/>
    </location>
</feature>
<reference evidence="5 6" key="1">
    <citation type="submission" date="2019-03" db="EMBL/GenBank/DDBJ databases">
        <title>Genomic Encyclopedia of Type Strains, Phase IV (KMG-IV): sequencing the most valuable type-strain genomes for metagenomic binning, comparative biology and taxonomic classification.</title>
        <authorList>
            <person name="Goeker M."/>
        </authorList>
    </citation>
    <scope>NUCLEOTIDE SEQUENCE [LARGE SCALE GENOMIC DNA]</scope>
    <source>
        <strain evidence="5 6">DSM 24830</strain>
    </source>
</reference>
<keyword evidence="2" id="KW-0472">Membrane</keyword>
<dbReference type="EMBL" id="SMFQ01000002">
    <property type="protein sequence ID" value="TCJ88842.1"/>
    <property type="molecule type" value="Genomic_DNA"/>
</dbReference>
<dbReference type="OrthoDB" id="5293418at2"/>
<keyword evidence="3" id="KW-0732">Signal</keyword>
<dbReference type="InterPro" id="IPR025738">
    <property type="entry name" value="BatD"/>
</dbReference>
<dbReference type="AlphaFoldDB" id="A0A4R1F803"/>
<feature type="chain" id="PRO_5020928699" evidence="3">
    <location>
        <begin position="25"/>
        <end position="610"/>
    </location>
</feature>
<evidence type="ECO:0000313" key="5">
    <source>
        <dbReference type="EMBL" id="TCJ88842.1"/>
    </source>
</evidence>
<feature type="transmembrane region" description="Helical" evidence="2">
    <location>
        <begin position="464"/>
        <end position="486"/>
    </location>
</feature>
<dbReference type="PANTHER" id="PTHR40940:SF1">
    <property type="entry name" value="PROTEIN BATD"/>
    <property type="match status" value="1"/>
</dbReference>
<dbReference type="Pfam" id="PF13584">
    <property type="entry name" value="BatD"/>
    <property type="match status" value="1"/>
</dbReference>
<protein>
    <submittedName>
        <fullName evidence="5">Oxygen tolerance protein BatD</fullName>
    </submittedName>
</protein>
<evidence type="ECO:0000259" key="4">
    <source>
        <dbReference type="Pfam" id="PF25607"/>
    </source>
</evidence>
<dbReference type="PANTHER" id="PTHR40940">
    <property type="entry name" value="PROTEIN BATD-RELATED"/>
    <property type="match status" value="1"/>
</dbReference>